<feature type="compositionally biased region" description="Acidic residues" evidence="1">
    <location>
        <begin position="149"/>
        <end position="163"/>
    </location>
</feature>
<sequence>MYSCNASGCKFQTTSASRWGYHKDHCEHSTASIANFVSKRKIELEEFREFKRARLENQRRHEDLVEPVSNIVLEVLGLDDSDTDDLVNSHLDDSDADKLLRSPGASGTAQGKRTAKRRHASTEPEDSEQEHRGRDDRSDRASKRRRMDEDDNDDDDDDDEGPGSDEAAQQSDGTEDRSDLEDEESMLGNVEHDEDYHLDDVYEVEGFSRL</sequence>
<keyword evidence="3" id="KW-1185">Reference proteome</keyword>
<evidence type="ECO:0000313" key="2">
    <source>
        <dbReference type="EMBL" id="RPD58038.1"/>
    </source>
</evidence>
<feature type="compositionally biased region" description="Basic and acidic residues" evidence="1">
    <location>
        <begin position="190"/>
        <end position="210"/>
    </location>
</feature>
<reference evidence="2" key="1">
    <citation type="journal article" date="2018" name="Genome Biol. Evol.">
        <title>Genomics and development of Lentinus tigrinus, a white-rot wood-decaying mushroom with dimorphic fruiting bodies.</title>
        <authorList>
            <person name="Wu B."/>
            <person name="Xu Z."/>
            <person name="Knudson A."/>
            <person name="Carlson A."/>
            <person name="Chen N."/>
            <person name="Kovaka S."/>
            <person name="LaButti K."/>
            <person name="Lipzen A."/>
            <person name="Pennachio C."/>
            <person name="Riley R."/>
            <person name="Schakwitz W."/>
            <person name="Umezawa K."/>
            <person name="Ohm R.A."/>
            <person name="Grigoriev I.V."/>
            <person name="Nagy L.G."/>
            <person name="Gibbons J."/>
            <person name="Hibbett D."/>
        </authorList>
    </citation>
    <scope>NUCLEOTIDE SEQUENCE [LARGE SCALE GENOMIC DNA]</scope>
    <source>
        <strain evidence="2">ALCF2SS1-6</strain>
    </source>
</reference>
<evidence type="ECO:0000256" key="1">
    <source>
        <dbReference type="SAM" id="MobiDB-lite"/>
    </source>
</evidence>
<name>A0A5C2S3G9_9APHY</name>
<feature type="compositionally biased region" description="Basic and acidic residues" evidence="1">
    <location>
        <begin position="90"/>
        <end position="100"/>
    </location>
</feature>
<dbReference type="AlphaFoldDB" id="A0A5C2S3G9"/>
<accession>A0A5C2S3G9</accession>
<protein>
    <submittedName>
        <fullName evidence="2">Uncharacterized protein</fullName>
    </submittedName>
</protein>
<evidence type="ECO:0000313" key="3">
    <source>
        <dbReference type="Proteomes" id="UP000313359"/>
    </source>
</evidence>
<feature type="region of interest" description="Disordered" evidence="1">
    <location>
        <begin position="87"/>
        <end position="210"/>
    </location>
</feature>
<feature type="compositionally biased region" description="Basic and acidic residues" evidence="1">
    <location>
        <begin position="129"/>
        <end position="141"/>
    </location>
</feature>
<gene>
    <name evidence="2" type="ORF">L227DRAFT_564977</name>
</gene>
<organism evidence="2 3">
    <name type="scientific">Lentinus tigrinus ALCF2SS1-6</name>
    <dbReference type="NCBI Taxonomy" id="1328759"/>
    <lineage>
        <taxon>Eukaryota</taxon>
        <taxon>Fungi</taxon>
        <taxon>Dikarya</taxon>
        <taxon>Basidiomycota</taxon>
        <taxon>Agaricomycotina</taxon>
        <taxon>Agaricomycetes</taxon>
        <taxon>Polyporales</taxon>
        <taxon>Polyporaceae</taxon>
        <taxon>Lentinus</taxon>
    </lineage>
</organism>
<proteinExistence type="predicted"/>
<dbReference type="Proteomes" id="UP000313359">
    <property type="component" value="Unassembled WGS sequence"/>
</dbReference>
<dbReference type="EMBL" id="ML122277">
    <property type="protein sequence ID" value="RPD58038.1"/>
    <property type="molecule type" value="Genomic_DNA"/>
</dbReference>